<dbReference type="CDD" id="cd02513">
    <property type="entry name" value="CMP-NeuAc_Synthase"/>
    <property type="match status" value="1"/>
</dbReference>
<dbReference type="Proteomes" id="UP000178240">
    <property type="component" value="Unassembled WGS sequence"/>
</dbReference>
<sequence length="244" mass="27596">MKPKILAVIPARGGSKGIKNKNLKKLLGRPLIAYTILAAKKSKLITDIVVSSDSEKILGLARQFGLVVIKRPKFLATDKASSIDAVIHAVFQTEKLFGYRYDLVVMLQPTTPLKTAKDIDQSLQKLIASRADSVISVVRSPGINPEWMKYIVNDQLVDIDNRKIENASRQKDQIYIRNGAIYATRRNTLVHKKTFKGGHCLPYVMPTELWVNIDGPRDWKLAELIMKNKINYDRPKPIQKRFSS</sequence>
<dbReference type="InterPro" id="IPR029044">
    <property type="entry name" value="Nucleotide-diphossugar_trans"/>
</dbReference>
<proteinExistence type="predicted"/>
<accession>A0A1G1XZJ8</accession>
<gene>
    <name evidence="1" type="ORF">A2744_02360</name>
</gene>
<reference evidence="1 2" key="1">
    <citation type="journal article" date="2016" name="Nat. Commun.">
        <title>Thousands of microbial genomes shed light on interconnected biogeochemical processes in an aquifer system.</title>
        <authorList>
            <person name="Anantharaman K."/>
            <person name="Brown C.T."/>
            <person name="Hug L.A."/>
            <person name="Sharon I."/>
            <person name="Castelle C.J."/>
            <person name="Probst A.J."/>
            <person name="Thomas B.C."/>
            <person name="Singh A."/>
            <person name="Wilkins M.J."/>
            <person name="Karaoz U."/>
            <person name="Brodie E.L."/>
            <person name="Williams K.H."/>
            <person name="Hubbard S.S."/>
            <person name="Banfield J.F."/>
        </authorList>
    </citation>
    <scope>NUCLEOTIDE SEQUENCE [LARGE SCALE GENOMIC DNA]</scope>
</reference>
<dbReference type="InterPro" id="IPR050793">
    <property type="entry name" value="CMP-NeuNAc_synthase"/>
</dbReference>
<evidence type="ECO:0000313" key="2">
    <source>
        <dbReference type="Proteomes" id="UP000178240"/>
    </source>
</evidence>
<dbReference type="SUPFAM" id="SSF53448">
    <property type="entry name" value="Nucleotide-diphospho-sugar transferases"/>
    <property type="match status" value="1"/>
</dbReference>
<protein>
    <recommendedName>
        <fullName evidence="3">Acylneuraminate cytidylyltransferase</fullName>
    </recommendedName>
</protein>
<dbReference type="Pfam" id="PF02348">
    <property type="entry name" value="CTP_transf_3"/>
    <property type="match status" value="1"/>
</dbReference>
<evidence type="ECO:0000313" key="1">
    <source>
        <dbReference type="EMBL" id="OGY45509.1"/>
    </source>
</evidence>
<dbReference type="Gene3D" id="3.90.550.10">
    <property type="entry name" value="Spore Coat Polysaccharide Biosynthesis Protein SpsA, Chain A"/>
    <property type="match status" value="1"/>
</dbReference>
<evidence type="ECO:0008006" key="3">
    <source>
        <dbReference type="Google" id="ProtNLM"/>
    </source>
</evidence>
<dbReference type="AlphaFoldDB" id="A0A1G1XZJ8"/>
<dbReference type="GO" id="GO:0008781">
    <property type="term" value="F:N-acylneuraminate cytidylyltransferase activity"/>
    <property type="evidence" value="ECO:0007669"/>
    <property type="project" value="TreeGrafter"/>
</dbReference>
<dbReference type="InterPro" id="IPR003329">
    <property type="entry name" value="Cytidylyl_trans"/>
</dbReference>
<dbReference type="PANTHER" id="PTHR21485:SF6">
    <property type="entry name" value="N-ACYLNEURAMINATE CYTIDYLYLTRANSFERASE-RELATED"/>
    <property type="match status" value="1"/>
</dbReference>
<comment type="caution">
    <text evidence="1">The sequence shown here is derived from an EMBL/GenBank/DDBJ whole genome shotgun (WGS) entry which is preliminary data.</text>
</comment>
<dbReference type="EMBL" id="MHIE01000019">
    <property type="protein sequence ID" value="OGY45509.1"/>
    <property type="molecule type" value="Genomic_DNA"/>
</dbReference>
<dbReference type="STRING" id="1797535.A2744_02360"/>
<organism evidence="1 2">
    <name type="scientific">Candidatus Buchananbacteria bacterium RIFCSPHIGHO2_01_FULL_44_11</name>
    <dbReference type="NCBI Taxonomy" id="1797535"/>
    <lineage>
        <taxon>Bacteria</taxon>
        <taxon>Candidatus Buchananiibacteriota</taxon>
    </lineage>
</organism>
<dbReference type="PANTHER" id="PTHR21485">
    <property type="entry name" value="HAD SUPERFAMILY MEMBERS CMAS AND KDSC"/>
    <property type="match status" value="1"/>
</dbReference>
<name>A0A1G1XZJ8_9BACT</name>